<evidence type="ECO:0000256" key="2">
    <source>
        <dbReference type="ARBA" id="ARBA00010990"/>
    </source>
</evidence>
<proteinExistence type="inferred from homology"/>
<dbReference type="Pfam" id="PF22624">
    <property type="entry name" value="AASDHPPT_N"/>
    <property type="match status" value="1"/>
</dbReference>
<gene>
    <name evidence="10" type="ORF">C4A77_05215</name>
    <name evidence="9" type="ORF">O0554_16570</name>
</gene>
<name>A0AAP8U6C7_BRELA</name>
<evidence type="ECO:0000256" key="4">
    <source>
        <dbReference type="ARBA" id="ARBA00022723"/>
    </source>
</evidence>
<dbReference type="AlphaFoldDB" id="A0AAP8U6C7"/>
<evidence type="ECO:0000313" key="9">
    <source>
        <dbReference type="EMBL" id="MCZ0808506.1"/>
    </source>
</evidence>
<keyword evidence="3 10" id="KW-0808">Transferase</keyword>
<reference evidence="9" key="2">
    <citation type="submission" date="2022-09" db="EMBL/GenBank/DDBJ databases">
        <title>Genome analysis and characterization of larvicidal activity of Brevibacillus strains.</title>
        <authorList>
            <person name="Patrusheva E.V."/>
            <person name="Izotova A.O."/>
            <person name="Toshchakov S.V."/>
            <person name="Sineoky S.P."/>
        </authorList>
    </citation>
    <scope>NUCLEOTIDE SEQUENCE</scope>
    <source>
        <strain evidence="9">VKPM_B-13247</strain>
    </source>
</reference>
<dbReference type="SUPFAM" id="SSF56214">
    <property type="entry name" value="4'-phosphopantetheinyl transferase"/>
    <property type="match status" value="2"/>
</dbReference>
<dbReference type="RefSeq" id="WP_104031016.1">
    <property type="nucleotide sequence ID" value="NZ_JANSGW010000021.1"/>
</dbReference>
<accession>A0AAP8U6C7</accession>
<dbReference type="EMBL" id="PRKQ01000004">
    <property type="protein sequence ID" value="PPB10574.1"/>
    <property type="molecule type" value="Genomic_DNA"/>
</dbReference>
<evidence type="ECO:0000256" key="6">
    <source>
        <dbReference type="ARBA" id="ARBA00023194"/>
    </source>
</evidence>
<evidence type="ECO:0000313" key="11">
    <source>
        <dbReference type="Proteomes" id="UP000239759"/>
    </source>
</evidence>
<evidence type="ECO:0000256" key="5">
    <source>
        <dbReference type="ARBA" id="ARBA00022842"/>
    </source>
</evidence>
<organism evidence="10 11">
    <name type="scientific">Brevibacillus laterosporus</name>
    <name type="common">Bacillus laterosporus</name>
    <dbReference type="NCBI Taxonomy" id="1465"/>
    <lineage>
        <taxon>Bacteria</taxon>
        <taxon>Bacillati</taxon>
        <taxon>Bacillota</taxon>
        <taxon>Bacilli</taxon>
        <taxon>Bacillales</taxon>
        <taxon>Paenibacillaceae</taxon>
        <taxon>Brevibacillus</taxon>
    </lineage>
</organism>
<dbReference type="GO" id="GO:0019878">
    <property type="term" value="P:lysine biosynthetic process via aminoadipic acid"/>
    <property type="evidence" value="ECO:0007669"/>
    <property type="project" value="TreeGrafter"/>
</dbReference>
<dbReference type="NCBIfam" id="TIGR00556">
    <property type="entry name" value="pantethn_trn"/>
    <property type="match status" value="1"/>
</dbReference>
<feature type="domain" description="4'-phosphopantetheinyl transferase N-terminal" evidence="8">
    <location>
        <begin position="15"/>
        <end position="100"/>
    </location>
</feature>
<dbReference type="InterPro" id="IPR055066">
    <property type="entry name" value="AASDHPPT_N"/>
</dbReference>
<keyword evidence="6" id="KW-0045">Antibiotic biosynthesis</keyword>
<dbReference type="Proteomes" id="UP001077662">
    <property type="component" value="Unassembled WGS sequence"/>
</dbReference>
<dbReference type="Gene3D" id="3.90.470.20">
    <property type="entry name" value="4'-phosphopantetheinyl transferase domain"/>
    <property type="match status" value="2"/>
</dbReference>
<dbReference type="EMBL" id="JAPTNE010000021">
    <property type="protein sequence ID" value="MCZ0808506.1"/>
    <property type="molecule type" value="Genomic_DNA"/>
</dbReference>
<protein>
    <submittedName>
        <fullName evidence="9">4'-phosphopantetheinyl transferase superfamily protein</fullName>
    </submittedName>
    <submittedName>
        <fullName evidence="10">4-phosphopantetheinyl transferase</fullName>
    </submittedName>
</protein>
<dbReference type="InterPro" id="IPR004568">
    <property type="entry name" value="Ppantetheine-prot_Trfase_dom"/>
</dbReference>
<evidence type="ECO:0000259" key="8">
    <source>
        <dbReference type="Pfam" id="PF22624"/>
    </source>
</evidence>
<comment type="caution">
    <text evidence="10">The sequence shown here is derived from an EMBL/GenBank/DDBJ whole genome shotgun (WGS) entry which is preliminary data.</text>
</comment>
<evidence type="ECO:0000256" key="1">
    <source>
        <dbReference type="ARBA" id="ARBA00001946"/>
    </source>
</evidence>
<evidence type="ECO:0000259" key="7">
    <source>
        <dbReference type="Pfam" id="PF01648"/>
    </source>
</evidence>
<feature type="domain" description="4'-phosphopantetheinyl transferase" evidence="7">
    <location>
        <begin position="104"/>
        <end position="208"/>
    </location>
</feature>
<evidence type="ECO:0000256" key="3">
    <source>
        <dbReference type="ARBA" id="ARBA00022679"/>
    </source>
</evidence>
<comment type="similarity">
    <text evidence="2">Belongs to the P-Pant transferase superfamily. Gsp/Sfp/HetI/AcpT family.</text>
</comment>
<reference evidence="10 11" key="1">
    <citation type="submission" date="2018-02" db="EMBL/GenBank/DDBJ databases">
        <title>Comparative analysis of genomes of three Brevibacillus laterosporus strains producers of potent antimicrobials isolated from silage.</title>
        <authorList>
            <person name="Kojic M."/>
            <person name="Miljkovic M."/>
            <person name="Studholme D."/>
            <person name="Filipic B."/>
        </authorList>
    </citation>
    <scope>NUCLEOTIDE SEQUENCE [LARGE SCALE GENOMIC DNA]</scope>
    <source>
        <strain evidence="10 11">BGSP11</strain>
    </source>
</reference>
<dbReference type="GO" id="GO:0006633">
    <property type="term" value="P:fatty acid biosynthetic process"/>
    <property type="evidence" value="ECO:0007669"/>
    <property type="project" value="InterPro"/>
</dbReference>
<dbReference type="GO" id="GO:0000287">
    <property type="term" value="F:magnesium ion binding"/>
    <property type="evidence" value="ECO:0007669"/>
    <property type="project" value="InterPro"/>
</dbReference>
<sequence>MTNVFALHIPAELEEDTFNHLLDHVSPEKRDKILRFRRREDAYRGLLADLLVRYILCTHHFIPLDEIQFQYNEYGKPYLPNYTNCNVNLSHSGEWVVCGTSVEPVGVDVEQQKPIDMEIAKHYFSTQEYTDLVMKSEGEEQLSYFYDLWTLKESYMKAVGKGLSIPLASFSIRKNLNGTIDFSEETPSKTNWVFKQYQLAPGYPLSVCSASNQFAEEVKMIRLDELIQYFIL</sequence>
<dbReference type="GO" id="GO:0017000">
    <property type="term" value="P:antibiotic biosynthetic process"/>
    <property type="evidence" value="ECO:0007669"/>
    <property type="project" value="UniProtKB-KW"/>
</dbReference>
<dbReference type="PANTHER" id="PTHR12215:SF10">
    <property type="entry name" value="L-AMINOADIPATE-SEMIALDEHYDE DEHYDROGENASE-PHOSPHOPANTETHEINYL TRANSFERASE"/>
    <property type="match status" value="1"/>
</dbReference>
<keyword evidence="5" id="KW-0460">Magnesium</keyword>
<dbReference type="InterPro" id="IPR008278">
    <property type="entry name" value="4-PPantetheinyl_Trfase_dom"/>
</dbReference>
<dbReference type="Pfam" id="PF01648">
    <property type="entry name" value="ACPS"/>
    <property type="match status" value="1"/>
</dbReference>
<keyword evidence="4" id="KW-0479">Metal-binding</keyword>
<evidence type="ECO:0000313" key="10">
    <source>
        <dbReference type="EMBL" id="PPB10574.1"/>
    </source>
</evidence>
<dbReference type="InterPro" id="IPR037143">
    <property type="entry name" value="4-PPantetheinyl_Trfase_dom_sf"/>
</dbReference>
<dbReference type="PANTHER" id="PTHR12215">
    <property type="entry name" value="PHOSPHOPANTETHEINE TRANSFERASE"/>
    <property type="match status" value="1"/>
</dbReference>
<dbReference type="Proteomes" id="UP000239759">
    <property type="component" value="Unassembled WGS sequence"/>
</dbReference>
<dbReference type="GO" id="GO:0008897">
    <property type="term" value="F:holo-[acyl-carrier-protein] synthase activity"/>
    <property type="evidence" value="ECO:0007669"/>
    <property type="project" value="InterPro"/>
</dbReference>
<dbReference type="InterPro" id="IPR050559">
    <property type="entry name" value="P-Pant_transferase_sf"/>
</dbReference>
<comment type="cofactor">
    <cofactor evidence="1">
        <name>Mg(2+)</name>
        <dbReference type="ChEBI" id="CHEBI:18420"/>
    </cofactor>
</comment>
<dbReference type="GO" id="GO:0005829">
    <property type="term" value="C:cytosol"/>
    <property type="evidence" value="ECO:0007669"/>
    <property type="project" value="TreeGrafter"/>
</dbReference>